<comment type="caution">
    <text evidence="3">The sequence shown here is derived from an EMBL/GenBank/DDBJ whole genome shotgun (WGS) entry which is preliminary data.</text>
</comment>
<keyword evidence="4" id="KW-1185">Reference proteome</keyword>
<evidence type="ECO:0000259" key="2">
    <source>
        <dbReference type="Pfam" id="PF24883"/>
    </source>
</evidence>
<evidence type="ECO:0000313" key="4">
    <source>
        <dbReference type="Proteomes" id="UP000256645"/>
    </source>
</evidence>
<dbReference type="OrthoDB" id="10535712at2759"/>
<evidence type="ECO:0000256" key="1">
    <source>
        <dbReference type="ARBA" id="ARBA00022737"/>
    </source>
</evidence>
<proteinExistence type="predicted"/>
<dbReference type="EMBL" id="PDLM01000015">
    <property type="protein sequence ID" value="RDW60585.1"/>
    <property type="molecule type" value="Genomic_DNA"/>
</dbReference>
<organism evidence="3 4">
    <name type="scientific">Coleophoma cylindrospora</name>
    <dbReference type="NCBI Taxonomy" id="1849047"/>
    <lineage>
        <taxon>Eukaryota</taxon>
        <taxon>Fungi</taxon>
        <taxon>Dikarya</taxon>
        <taxon>Ascomycota</taxon>
        <taxon>Pezizomycotina</taxon>
        <taxon>Leotiomycetes</taxon>
        <taxon>Helotiales</taxon>
        <taxon>Dermateaceae</taxon>
        <taxon>Coleophoma</taxon>
    </lineage>
</organism>
<dbReference type="InterPro" id="IPR056884">
    <property type="entry name" value="NPHP3-like_N"/>
</dbReference>
<keyword evidence="1" id="KW-0677">Repeat</keyword>
<feature type="domain" description="Nephrocystin 3-like N-terminal" evidence="2">
    <location>
        <begin position="141"/>
        <end position="321"/>
    </location>
</feature>
<dbReference type="AlphaFoldDB" id="A0A3D8QFI6"/>
<sequence length="356" mass="40217">MPQASNSSRTTIGDKALSADEEFELPKYTEKASEIPEIEDWKYHTAPLIAVCERNVQLDRFAAATKLDDLKTPVSKLYHDTLSIVHGNTKCSIHQGVPDGKVKQEEEIKRIFPWVASYDFKRAHAQARQHLGLETPKAAAGNWFLEIPQIKEWIGGIGSGNVEKRILTIYGLGKTFDPLDDASKTILTCRIISRILHMSPTVAKVAYYYCVYARHYSPFLLPSSGPNLEDIVHALCLQLVESANGVAVRPPYFRYASESTKKSTLNIWKDLLSDLISNEEVPIVFVIDSVDRFRPQPSQTDELLEYLGELYAQHPTLSILFSTETQLPIDKYFPGSSETFQADESHIRARKNASWW</sequence>
<protein>
    <recommendedName>
        <fullName evidence="2">Nephrocystin 3-like N-terminal domain-containing protein</fullName>
    </recommendedName>
</protein>
<gene>
    <name evidence="3" type="ORF">BP6252_11968</name>
</gene>
<dbReference type="Proteomes" id="UP000256645">
    <property type="component" value="Unassembled WGS sequence"/>
</dbReference>
<reference evidence="3 4" key="1">
    <citation type="journal article" date="2018" name="IMA Fungus">
        <title>IMA Genome-F 9: Draft genome sequence of Annulohypoxylon stygium, Aspergillus mulundensis, Berkeleyomyces basicola (syn. Thielaviopsis basicola), Ceratocystis smalleyi, two Cercospora beticola strains, Coleophoma cylindrospora, Fusarium fracticaudum, Phialophora cf. hyalina, and Morchella septimelata.</title>
        <authorList>
            <person name="Wingfield B.D."/>
            <person name="Bills G.F."/>
            <person name="Dong Y."/>
            <person name="Huang W."/>
            <person name="Nel W.J."/>
            <person name="Swalarsk-Parry B.S."/>
            <person name="Vaghefi N."/>
            <person name="Wilken P.M."/>
            <person name="An Z."/>
            <person name="de Beer Z.W."/>
            <person name="De Vos L."/>
            <person name="Chen L."/>
            <person name="Duong T.A."/>
            <person name="Gao Y."/>
            <person name="Hammerbacher A."/>
            <person name="Kikkert J.R."/>
            <person name="Li Y."/>
            <person name="Li H."/>
            <person name="Li K."/>
            <person name="Li Q."/>
            <person name="Liu X."/>
            <person name="Ma X."/>
            <person name="Naidoo K."/>
            <person name="Pethybridge S.J."/>
            <person name="Sun J."/>
            <person name="Steenkamp E.T."/>
            <person name="van der Nest M.A."/>
            <person name="van Wyk S."/>
            <person name="Wingfield M.J."/>
            <person name="Xiong C."/>
            <person name="Yue Q."/>
            <person name="Zhang X."/>
        </authorList>
    </citation>
    <scope>NUCLEOTIDE SEQUENCE [LARGE SCALE GENOMIC DNA]</scope>
    <source>
        <strain evidence="3 4">BP6252</strain>
    </source>
</reference>
<evidence type="ECO:0000313" key="3">
    <source>
        <dbReference type="EMBL" id="RDW60585.1"/>
    </source>
</evidence>
<name>A0A3D8QFI6_9HELO</name>
<dbReference type="Pfam" id="PF24883">
    <property type="entry name" value="NPHP3_N"/>
    <property type="match status" value="1"/>
</dbReference>
<accession>A0A3D8QFI6</accession>